<dbReference type="InterPro" id="IPR053172">
    <property type="entry name" value="Tn903_transposase"/>
</dbReference>
<dbReference type="EMBL" id="CP020660">
    <property type="protein sequence ID" value="ATF09167.1"/>
    <property type="molecule type" value="Genomic_DNA"/>
</dbReference>
<dbReference type="PANTHER" id="PTHR34631:SF3">
    <property type="entry name" value="ISSOD12 TRANSPOSASE TNPA_ISSOD12"/>
    <property type="match status" value="1"/>
</dbReference>
<feature type="domain" description="Transposase DDE" evidence="1">
    <location>
        <begin position="2"/>
        <end position="91"/>
    </location>
</feature>
<dbReference type="Proteomes" id="UP000218160">
    <property type="component" value="Chromosome 1"/>
</dbReference>
<accession>A0A291B868</accession>
<gene>
    <name evidence="2" type="ORF">BTN50_0645</name>
</gene>
<dbReference type="PANTHER" id="PTHR34631">
    <property type="match status" value="1"/>
</dbReference>
<keyword evidence="3" id="KW-1185">Reference proteome</keyword>
<name>A0A291B868_9GAMM</name>
<dbReference type="KEGG" id="elux:BTN50_0645"/>
<dbReference type="InterPro" id="IPR025668">
    <property type="entry name" value="Tnp_DDE_dom"/>
</dbReference>
<dbReference type="AlphaFoldDB" id="A0A291B868"/>
<proteinExistence type="predicted"/>
<protein>
    <submittedName>
        <fullName evidence="2">Mobile element protein</fullName>
    </submittedName>
</protein>
<organism evidence="2 3">
    <name type="scientific">Candidatus Enterovibrio altilux</name>
    <dbReference type="NCBI Taxonomy" id="1927128"/>
    <lineage>
        <taxon>Bacteria</taxon>
        <taxon>Pseudomonadati</taxon>
        <taxon>Pseudomonadota</taxon>
        <taxon>Gammaproteobacteria</taxon>
        <taxon>Vibrionales</taxon>
        <taxon>Vibrionaceae</taxon>
        <taxon>Enterovibrio</taxon>
    </lineage>
</organism>
<dbReference type="Pfam" id="PF13737">
    <property type="entry name" value="DDE_Tnp_1_5"/>
    <property type="match status" value="1"/>
</dbReference>
<evidence type="ECO:0000313" key="2">
    <source>
        <dbReference type="EMBL" id="ATF09167.1"/>
    </source>
</evidence>
<sequence>MGSLIFWIDEEAIPLWNQIKQSNHGRARLFSNATITGALTVKCVFLMPWRSLQGFINFIFKFIQLLLLCHDYSCISKRTKTVDVTCKTKNKGSI</sequence>
<evidence type="ECO:0000259" key="1">
    <source>
        <dbReference type="Pfam" id="PF13737"/>
    </source>
</evidence>
<evidence type="ECO:0000313" key="3">
    <source>
        <dbReference type="Proteomes" id="UP000218160"/>
    </source>
</evidence>
<reference evidence="3" key="1">
    <citation type="submission" date="2017-04" db="EMBL/GenBank/DDBJ databases">
        <title>Genome evolution of the luminous symbionts of deep sea anglerfish.</title>
        <authorList>
            <person name="Hendry T.A."/>
        </authorList>
    </citation>
    <scope>NUCLEOTIDE SEQUENCE [LARGE SCALE GENOMIC DNA]</scope>
</reference>